<proteinExistence type="predicted"/>
<feature type="chain" id="PRO_5044156991" evidence="2">
    <location>
        <begin position="18"/>
        <end position="301"/>
    </location>
</feature>
<dbReference type="AlphaFoldDB" id="A0A8R7U266"/>
<reference evidence="4" key="1">
    <citation type="journal article" date="2013" name="Nature">
        <title>Draft genome of the wheat A-genome progenitor Triticum urartu.</title>
        <authorList>
            <person name="Ling H.Q."/>
            <person name="Zhao S."/>
            <person name="Liu D."/>
            <person name="Wang J."/>
            <person name="Sun H."/>
            <person name="Zhang C."/>
            <person name="Fan H."/>
            <person name="Li D."/>
            <person name="Dong L."/>
            <person name="Tao Y."/>
            <person name="Gao C."/>
            <person name="Wu H."/>
            <person name="Li Y."/>
            <person name="Cui Y."/>
            <person name="Guo X."/>
            <person name="Zheng S."/>
            <person name="Wang B."/>
            <person name="Yu K."/>
            <person name="Liang Q."/>
            <person name="Yang W."/>
            <person name="Lou X."/>
            <person name="Chen J."/>
            <person name="Feng M."/>
            <person name="Jian J."/>
            <person name="Zhang X."/>
            <person name="Luo G."/>
            <person name="Jiang Y."/>
            <person name="Liu J."/>
            <person name="Wang Z."/>
            <person name="Sha Y."/>
            <person name="Zhang B."/>
            <person name="Wu H."/>
            <person name="Tang D."/>
            <person name="Shen Q."/>
            <person name="Xue P."/>
            <person name="Zou S."/>
            <person name="Wang X."/>
            <person name="Liu X."/>
            <person name="Wang F."/>
            <person name="Yang Y."/>
            <person name="An X."/>
            <person name="Dong Z."/>
            <person name="Zhang K."/>
            <person name="Zhang X."/>
            <person name="Luo M.C."/>
            <person name="Dvorak J."/>
            <person name="Tong Y."/>
            <person name="Wang J."/>
            <person name="Yang H."/>
            <person name="Li Z."/>
            <person name="Wang D."/>
            <person name="Zhang A."/>
            <person name="Wang J."/>
        </authorList>
    </citation>
    <scope>NUCLEOTIDE SEQUENCE</scope>
    <source>
        <strain evidence="4">cv. G1812</strain>
    </source>
</reference>
<evidence type="ECO:0000256" key="1">
    <source>
        <dbReference type="SAM" id="MobiDB-lite"/>
    </source>
</evidence>
<protein>
    <submittedName>
        <fullName evidence="3">Uncharacterized protein</fullName>
    </submittedName>
</protein>
<keyword evidence="2" id="KW-0732">Signal</keyword>
<name>A0A8R7U266_TRIUA</name>
<evidence type="ECO:0000256" key="2">
    <source>
        <dbReference type="SAM" id="SignalP"/>
    </source>
</evidence>
<feature type="region of interest" description="Disordered" evidence="1">
    <location>
        <begin position="257"/>
        <end position="301"/>
    </location>
</feature>
<dbReference type="EnsemblPlants" id="TuG1812G0300005731.01.T01">
    <property type="protein sequence ID" value="TuG1812G0300005731.01.T01.cds367966"/>
    <property type="gene ID" value="TuG1812G0300005731.01"/>
</dbReference>
<feature type="region of interest" description="Disordered" evidence="1">
    <location>
        <begin position="172"/>
        <end position="227"/>
    </location>
</feature>
<reference evidence="3" key="2">
    <citation type="submission" date="2018-03" db="EMBL/GenBank/DDBJ databases">
        <title>The Triticum urartu genome reveals the dynamic nature of wheat genome evolution.</title>
        <authorList>
            <person name="Ling H."/>
            <person name="Ma B."/>
            <person name="Shi X."/>
            <person name="Liu H."/>
            <person name="Dong L."/>
            <person name="Sun H."/>
            <person name="Cao Y."/>
            <person name="Gao Q."/>
            <person name="Zheng S."/>
            <person name="Li Y."/>
            <person name="Yu Y."/>
            <person name="Du H."/>
            <person name="Qi M."/>
            <person name="Li Y."/>
            <person name="Yu H."/>
            <person name="Cui Y."/>
            <person name="Wang N."/>
            <person name="Chen C."/>
            <person name="Wu H."/>
            <person name="Zhao Y."/>
            <person name="Zhang J."/>
            <person name="Li Y."/>
            <person name="Zhou W."/>
            <person name="Zhang B."/>
            <person name="Hu W."/>
            <person name="Eijk M."/>
            <person name="Tang J."/>
            <person name="Witsenboer H."/>
            <person name="Zhao S."/>
            <person name="Li Z."/>
            <person name="Zhang A."/>
            <person name="Wang D."/>
            <person name="Liang C."/>
        </authorList>
    </citation>
    <scope>NUCLEOTIDE SEQUENCE [LARGE SCALE GENOMIC DNA]</scope>
    <source>
        <strain evidence="3">cv. G1812</strain>
    </source>
</reference>
<organism evidence="3 4">
    <name type="scientific">Triticum urartu</name>
    <name type="common">Red wild einkorn</name>
    <name type="synonym">Crithodium urartu</name>
    <dbReference type="NCBI Taxonomy" id="4572"/>
    <lineage>
        <taxon>Eukaryota</taxon>
        <taxon>Viridiplantae</taxon>
        <taxon>Streptophyta</taxon>
        <taxon>Embryophyta</taxon>
        <taxon>Tracheophyta</taxon>
        <taxon>Spermatophyta</taxon>
        <taxon>Magnoliopsida</taxon>
        <taxon>Liliopsida</taxon>
        <taxon>Poales</taxon>
        <taxon>Poaceae</taxon>
        <taxon>BOP clade</taxon>
        <taxon>Pooideae</taxon>
        <taxon>Triticodae</taxon>
        <taxon>Triticeae</taxon>
        <taxon>Triticinae</taxon>
        <taxon>Triticum</taxon>
    </lineage>
</organism>
<dbReference type="Proteomes" id="UP000015106">
    <property type="component" value="Chromosome 3"/>
</dbReference>
<dbReference type="Gramene" id="TuG1812G0300005745.01.T01">
    <property type="protein sequence ID" value="TuG1812G0300005745.01.T01.cds431185"/>
    <property type="gene ID" value="TuG1812G0300005745.01"/>
</dbReference>
<evidence type="ECO:0000313" key="3">
    <source>
        <dbReference type="EnsemblPlants" id="TuG1812G0300005745.01.T01.cds431185"/>
    </source>
</evidence>
<feature type="compositionally biased region" description="Polar residues" evidence="1">
    <location>
        <begin position="270"/>
        <end position="285"/>
    </location>
</feature>
<dbReference type="EnsemblPlants" id="TuG1812G0300005745.01.T01">
    <property type="protein sequence ID" value="TuG1812G0300005745.01.T01.cds431185"/>
    <property type="gene ID" value="TuG1812G0300005745.01"/>
</dbReference>
<evidence type="ECO:0000313" key="4">
    <source>
        <dbReference type="Proteomes" id="UP000015106"/>
    </source>
</evidence>
<keyword evidence="4" id="KW-1185">Reference proteome</keyword>
<dbReference type="Gramene" id="TuG1812G0300005731.01.T01">
    <property type="protein sequence ID" value="TuG1812G0300005731.01.T01.cds367966"/>
    <property type="gene ID" value="TuG1812G0300005731.01"/>
</dbReference>
<accession>A0A8R7U266</accession>
<feature type="compositionally biased region" description="Gly residues" evidence="1">
    <location>
        <begin position="172"/>
        <end position="188"/>
    </location>
</feature>
<sequence length="301" mass="31695">VAAVLLLVVPAVAGGDAAHGRGVVVVHGGGHGGGVRHLRLAQAGRHRGGGEDVVGGGGPLVGEALHPLDVEAVLLEVAGDVLAGEALHVHQLHDGLGHRALDAQVRHHLHEPLVQLRRPHQPRPLRRRRLLPGRLRRVVVPVAAVVPGRRPLAGEGGEGAAVGVGAGAVAGGGRRGGGAEAGHGGGGRAVHVEKRTPRLRRDAERRGEPRRHQRLRERGQLVAPRQARLPLRDPPFIPSIAAAPSPEVKTVDAGLLPHGLDWIPNPIKNPENSTQPNRSSQPQSDESPDEQKAYPRHLRII</sequence>
<feature type="signal peptide" evidence="2">
    <location>
        <begin position="1"/>
        <end position="17"/>
    </location>
</feature>
<feature type="compositionally biased region" description="Basic and acidic residues" evidence="1">
    <location>
        <begin position="190"/>
        <end position="207"/>
    </location>
</feature>
<reference evidence="3" key="3">
    <citation type="submission" date="2022-06" db="UniProtKB">
        <authorList>
            <consortium name="EnsemblPlants"/>
        </authorList>
    </citation>
    <scope>IDENTIFICATION</scope>
</reference>